<comment type="similarity">
    <text evidence="1 3 4">Belongs to the ArsC family.</text>
</comment>
<dbReference type="AlphaFoldDB" id="A0A4R2NI05"/>
<dbReference type="RefSeq" id="WP_132605338.1">
    <property type="nucleotide sequence ID" value="NZ_NRRP01000016.1"/>
</dbReference>
<gene>
    <name evidence="5" type="ORF">EV656_11445</name>
</gene>
<evidence type="ECO:0000256" key="1">
    <source>
        <dbReference type="ARBA" id="ARBA00007198"/>
    </source>
</evidence>
<dbReference type="Proteomes" id="UP000295733">
    <property type="component" value="Unassembled WGS sequence"/>
</dbReference>
<dbReference type="OrthoDB" id="9790554at2"/>
<dbReference type="PANTHER" id="PTHR30041:SF4">
    <property type="entry name" value="ARSENATE REDUCTASE"/>
    <property type="match status" value="1"/>
</dbReference>
<protein>
    <recommendedName>
        <fullName evidence="4">Arsenate reductase</fullName>
        <ecNumber evidence="4">1.20.4.1</ecNumber>
    </recommendedName>
</protein>
<dbReference type="EC" id="1.20.4.1" evidence="4"/>
<evidence type="ECO:0000256" key="2">
    <source>
        <dbReference type="ARBA" id="ARBA00023002"/>
    </source>
</evidence>
<keyword evidence="6" id="KW-1185">Reference proteome</keyword>
<dbReference type="NCBIfam" id="TIGR00014">
    <property type="entry name" value="arsC"/>
    <property type="match status" value="1"/>
</dbReference>
<dbReference type="GO" id="GO:0008794">
    <property type="term" value="F:arsenate reductase (glutaredoxin) activity"/>
    <property type="evidence" value="ECO:0007669"/>
    <property type="project" value="UniProtKB-UniRule"/>
</dbReference>
<dbReference type="CDD" id="cd03034">
    <property type="entry name" value="ArsC_ArsC"/>
    <property type="match status" value="1"/>
</dbReference>
<reference evidence="5 6" key="1">
    <citation type="submission" date="2019-03" db="EMBL/GenBank/DDBJ databases">
        <title>Genomic Encyclopedia of Type Strains, Phase IV (KMG-IV): sequencing the most valuable type-strain genomes for metagenomic binning, comparative biology and taxonomic classification.</title>
        <authorList>
            <person name="Goeker M."/>
        </authorList>
    </citation>
    <scope>NUCLEOTIDE SEQUENCE [LARGE SCALE GENOMIC DNA]</scope>
    <source>
        <strain evidence="5 6">DSM 2781</strain>
    </source>
</reference>
<name>A0A4R2NI05_RHOAD</name>
<dbReference type="InterPro" id="IPR006660">
    <property type="entry name" value="Arsenate_reductase-like"/>
</dbReference>
<dbReference type="InterPro" id="IPR036249">
    <property type="entry name" value="Thioredoxin-like_sf"/>
</dbReference>
<dbReference type="PANTHER" id="PTHR30041">
    <property type="entry name" value="ARSENATE REDUCTASE"/>
    <property type="match status" value="1"/>
</dbReference>
<comment type="catalytic activity">
    <reaction evidence="4">
        <text>[glutaredoxin]-dithiol + arsenate + glutathione + H(+) = glutathionyl-S-S-[glutaredoxin] + arsenite + H2O</text>
        <dbReference type="Rhea" id="RHEA:22016"/>
        <dbReference type="Rhea" id="RHEA-COMP:10729"/>
        <dbReference type="Rhea" id="RHEA-COMP:17668"/>
        <dbReference type="ChEBI" id="CHEBI:15377"/>
        <dbReference type="ChEBI" id="CHEBI:15378"/>
        <dbReference type="ChEBI" id="CHEBI:29242"/>
        <dbReference type="ChEBI" id="CHEBI:29950"/>
        <dbReference type="ChEBI" id="CHEBI:48597"/>
        <dbReference type="ChEBI" id="CHEBI:57925"/>
        <dbReference type="ChEBI" id="CHEBI:146199"/>
        <dbReference type="EC" id="1.20.4.1"/>
    </reaction>
</comment>
<dbReference type="Pfam" id="PF03960">
    <property type="entry name" value="ArsC"/>
    <property type="match status" value="1"/>
</dbReference>
<dbReference type="PROSITE" id="PS51353">
    <property type="entry name" value="ARSC"/>
    <property type="match status" value="1"/>
</dbReference>
<keyword evidence="2 4" id="KW-0560">Oxidoreductase</keyword>
<dbReference type="Gene3D" id="3.40.30.10">
    <property type="entry name" value="Glutaredoxin"/>
    <property type="match status" value="1"/>
</dbReference>
<evidence type="ECO:0000313" key="5">
    <source>
        <dbReference type="EMBL" id="TCP21027.1"/>
    </source>
</evidence>
<evidence type="ECO:0000256" key="3">
    <source>
        <dbReference type="PROSITE-ProRule" id="PRU01282"/>
    </source>
</evidence>
<evidence type="ECO:0000313" key="6">
    <source>
        <dbReference type="Proteomes" id="UP000295733"/>
    </source>
</evidence>
<evidence type="ECO:0000256" key="4">
    <source>
        <dbReference type="RuleBase" id="RU362029"/>
    </source>
</evidence>
<dbReference type="InterPro" id="IPR006659">
    <property type="entry name" value="Arsenate_reductase"/>
</dbReference>
<comment type="caution">
    <text evidence="5">The sequence shown here is derived from an EMBL/GenBank/DDBJ whole genome shotgun (WGS) entry which is preliminary data.</text>
</comment>
<dbReference type="SUPFAM" id="SSF52833">
    <property type="entry name" value="Thioredoxin-like"/>
    <property type="match status" value="1"/>
</dbReference>
<organism evidence="5 6">
    <name type="scientific">Rhodovulum adriaticum</name>
    <name type="common">Rhodopseudomonas adriatica</name>
    <dbReference type="NCBI Taxonomy" id="35804"/>
    <lineage>
        <taxon>Bacteria</taxon>
        <taxon>Pseudomonadati</taxon>
        <taxon>Pseudomonadota</taxon>
        <taxon>Alphaproteobacteria</taxon>
        <taxon>Rhodobacterales</taxon>
        <taxon>Paracoccaceae</taxon>
        <taxon>Rhodovulum</taxon>
    </lineage>
</organism>
<dbReference type="EMBL" id="SLXL01000014">
    <property type="protein sequence ID" value="TCP21027.1"/>
    <property type="molecule type" value="Genomic_DNA"/>
</dbReference>
<accession>A0A4R2NI05</accession>
<proteinExistence type="inferred from homology"/>
<sequence length="115" mass="12814">MTGVVIWHNPRCSKSRAALALIEGRGISPTVRRYLDDAPSLAELTAARDTLGLRAIDMMRPKEKLFRELGLSKDDDEDRLLAAMADHPKLIERAIVFANGRAVLARPPERVLEIL</sequence>